<feature type="compositionally biased region" description="Basic and acidic residues" evidence="1">
    <location>
        <begin position="426"/>
        <end position="436"/>
    </location>
</feature>
<organism evidence="2 3">
    <name type="scientific">Ancylostoma ceylanicum</name>
    <dbReference type="NCBI Taxonomy" id="53326"/>
    <lineage>
        <taxon>Eukaryota</taxon>
        <taxon>Metazoa</taxon>
        <taxon>Ecdysozoa</taxon>
        <taxon>Nematoda</taxon>
        <taxon>Chromadorea</taxon>
        <taxon>Rhabditida</taxon>
        <taxon>Rhabditina</taxon>
        <taxon>Rhabditomorpha</taxon>
        <taxon>Strongyloidea</taxon>
        <taxon>Ancylostomatidae</taxon>
        <taxon>Ancylostomatinae</taxon>
        <taxon>Ancylostoma</taxon>
    </lineage>
</organism>
<keyword evidence="3" id="KW-1185">Reference proteome</keyword>
<reference evidence="2 3" key="1">
    <citation type="submission" date="2013-05" db="EMBL/GenBank/DDBJ databases">
        <title>Draft genome of the parasitic nematode Anyclostoma ceylanicum.</title>
        <authorList>
            <person name="Mitreva M."/>
        </authorList>
    </citation>
    <scope>NUCLEOTIDE SEQUENCE [LARGE SCALE GENOMIC DNA]</scope>
</reference>
<proteinExistence type="predicted"/>
<feature type="compositionally biased region" description="Polar residues" evidence="1">
    <location>
        <begin position="386"/>
        <end position="401"/>
    </location>
</feature>
<feature type="compositionally biased region" description="Polar residues" evidence="1">
    <location>
        <begin position="300"/>
        <end position="312"/>
    </location>
</feature>
<protein>
    <submittedName>
        <fullName evidence="2">Uncharacterized protein</fullName>
    </submittedName>
</protein>
<feature type="compositionally biased region" description="Low complexity" evidence="1">
    <location>
        <begin position="218"/>
        <end position="233"/>
    </location>
</feature>
<evidence type="ECO:0000256" key="1">
    <source>
        <dbReference type="SAM" id="MobiDB-lite"/>
    </source>
</evidence>
<feature type="compositionally biased region" description="Polar residues" evidence="1">
    <location>
        <begin position="337"/>
        <end position="361"/>
    </location>
</feature>
<gene>
    <name evidence="2" type="ORF">ANCCEY_01072</name>
</gene>
<feature type="region of interest" description="Disordered" evidence="1">
    <location>
        <begin position="214"/>
        <end position="240"/>
    </location>
</feature>
<dbReference type="AlphaFoldDB" id="A0A0D6MAY3"/>
<name>A0A0D6MAY3_9BILA</name>
<sequence>MLLWLPVIPTLAGEWYFRWENIQMGPVIFILYIFTALANSQPCIQLEHLTVDRSYKQGETLETGHILAIDDIHQAYKNSNQEMTQNAFLRGSPAAHNMRFVLQSVGAYEEPTDLLSLNRFTAYNDEGNVVATAHYLLNYTEEFHSLPHLLSAEEYDDLLQSCKKEPEDRTTNSAEVSVGKDMYKIFKGSKRRKVPGVFKIFRIPKVPKVPRVPKAPRVPKVPSAPRVPKAPRVTNVPGIPKAGIAPTAPAQPRNPFWKPLLSNVVPSVANNIAMSGPAYIEAIGNLFKSHPTPSPGYAQQFYQQPNPNSIPETYQHVYYQPDPNPVHGSEQHMYLQPSPSLSTETNQHYDYQPSPSSSPETGQREPHQPGPVSSPEAHLYVPHQPSPSSVHGTDQHVNYQPSPSPSPEKHQDVSHQPGPNPPSNPENDHHHYPNSP</sequence>
<evidence type="ECO:0000313" key="2">
    <source>
        <dbReference type="EMBL" id="EPB79861.1"/>
    </source>
</evidence>
<feature type="region of interest" description="Disordered" evidence="1">
    <location>
        <begin position="294"/>
        <end position="436"/>
    </location>
</feature>
<dbReference type="Proteomes" id="UP000054495">
    <property type="component" value="Unassembled WGS sequence"/>
</dbReference>
<evidence type="ECO:0000313" key="3">
    <source>
        <dbReference type="Proteomes" id="UP000054495"/>
    </source>
</evidence>
<accession>A0A0D6MAY3</accession>
<dbReference type="EMBL" id="KE124788">
    <property type="protein sequence ID" value="EPB79861.1"/>
    <property type="molecule type" value="Genomic_DNA"/>
</dbReference>